<keyword evidence="3" id="KW-0690">Ribosome biogenesis</keyword>
<evidence type="ECO:0000256" key="3">
    <source>
        <dbReference type="ARBA" id="ARBA00022517"/>
    </source>
</evidence>
<dbReference type="EMBL" id="UZAM01018352">
    <property type="protein sequence ID" value="VDP50394.1"/>
    <property type="molecule type" value="Genomic_DNA"/>
</dbReference>
<evidence type="ECO:0000313" key="6">
    <source>
        <dbReference type="EMBL" id="VDP50394.1"/>
    </source>
</evidence>
<dbReference type="PANTHER" id="PTHR10894:SF1">
    <property type="entry name" value="NUCLEOLAR PROTEIN 58"/>
    <property type="match status" value="1"/>
</dbReference>
<organism evidence="8">
    <name type="scientific">Soboliphyme baturini</name>
    <dbReference type="NCBI Taxonomy" id="241478"/>
    <lineage>
        <taxon>Eukaryota</taxon>
        <taxon>Metazoa</taxon>
        <taxon>Ecdysozoa</taxon>
        <taxon>Nematoda</taxon>
        <taxon>Enoplea</taxon>
        <taxon>Dorylaimia</taxon>
        <taxon>Dioctophymatida</taxon>
        <taxon>Dioctophymatoidea</taxon>
        <taxon>Soboliphymatidae</taxon>
        <taxon>Soboliphyme</taxon>
    </lineage>
</organism>
<dbReference type="InterPro" id="IPR045056">
    <property type="entry name" value="Nop56/Nop58"/>
</dbReference>
<dbReference type="InterPro" id="IPR036070">
    <property type="entry name" value="Nop_dom_sf"/>
</dbReference>
<feature type="domain" description="Nop" evidence="5">
    <location>
        <begin position="167"/>
        <end position="190"/>
    </location>
</feature>
<keyword evidence="7" id="KW-1185">Reference proteome</keyword>
<evidence type="ECO:0000256" key="2">
    <source>
        <dbReference type="ARBA" id="ARBA00009211"/>
    </source>
</evidence>
<dbReference type="Pfam" id="PF01798">
    <property type="entry name" value="Nop"/>
    <property type="match status" value="1"/>
</dbReference>
<dbReference type="WBParaSite" id="SBAD_0001304001-mRNA-1">
    <property type="protein sequence ID" value="SBAD_0001304001-mRNA-1"/>
    <property type="gene ID" value="SBAD_0001304001"/>
</dbReference>
<reference evidence="8" key="1">
    <citation type="submission" date="2016-06" db="UniProtKB">
        <authorList>
            <consortium name="WormBaseParasite"/>
        </authorList>
    </citation>
    <scope>IDENTIFICATION</scope>
</reference>
<evidence type="ECO:0000313" key="8">
    <source>
        <dbReference type="WBParaSite" id="SBAD_0001304001-mRNA-1"/>
    </source>
</evidence>
<dbReference type="GO" id="GO:0031428">
    <property type="term" value="C:box C/D methylation guide snoRNP complex"/>
    <property type="evidence" value="ECO:0007669"/>
    <property type="project" value="InterPro"/>
</dbReference>
<dbReference type="AlphaFoldDB" id="A0A183J9T2"/>
<evidence type="ECO:0000256" key="4">
    <source>
        <dbReference type="ARBA" id="ARBA00023242"/>
    </source>
</evidence>
<proteinExistence type="inferred from homology"/>
<comment type="subcellular location">
    <subcellularLocation>
        <location evidence="1">Nucleus</location>
        <location evidence="1">Nucleolus</location>
    </subcellularLocation>
</comment>
<comment type="similarity">
    <text evidence="2">Belongs to the NOP5/NOP56 family.</text>
</comment>
<dbReference type="Proteomes" id="UP000270296">
    <property type="component" value="Unassembled WGS sequence"/>
</dbReference>
<dbReference type="PROSITE" id="PS51358">
    <property type="entry name" value="NOP"/>
    <property type="match status" value="1"/>
</dbReference>
<dbReference type="OrthoDB" id="6780543at2759"/>
<name>A0A183J9T2_9BILA</name>
<reference evidence="6 7" key="2">
    <citation type="submission" date="2018-11" db="EMBL/GenBank/DDBJ databases">
        <authorList>
            <consortium name="Pathogen Informatics"/>
        </authorList>
    </citation>
    <scope>NUCLEOTIDE SEQUENCE [LARGE SCALE GENOMIC DNA]</scope>
</reference>
<dbReference type="FunFam" id="1.10.287.4070:FF:000001">
    <property type="entry name" value="Probable Nucleolar protein 58"/>
    <property type="match status" value="1"/>
</dbReference>
<dbReference type="PANTHER" id="PTHR10894">
    <property type="entry name" value="NUCLEOLAR PROTEIN 5 NUCLEOLAR PROTEIN NOP5 NOP58"/>
    <property type="match status" value="1"/>
</dbReference>
<evidence type="ECO:0000313" key="7">
    <source>
        <dbReference type="Proteomes" id="UP000270296"/>
    </source>
</evidence>
<dbReference type="GO" id="GO:0030515">
    <property type="term" value="F:snoRNA binding"/>
    <property type="evidence" value="ECO:0007669"/>
    <property type="project" value="InterPro"/>
</dbReference>
<gene>
    <name evidence="6" type="ORF">SBAD_LOCUS12630</name>
</gene>
<dbReference type="InterPro" id="IPR002687">
    <property type="entry name" value="Nop_dom"/>
</dbReference>
<keyword evidence="4" id="KW-0539">Nucleus</keyword>
<dbReference type="InterPro" id="IPR012976">
    <property type="entry name" value="NOSIC"/>
</dbReference>
<dbReference type="Gene3D" id="1.10.287.4070">
    <property type="match status" value="1"/>
</dbReference>
<protein>
    <submittedName>
        <fullName evidence="8">Nop domain-containing protein</fullName>
    </submittedName>
</protein>
<dbReference type="SMART" id="SM00931">
    <property type="entry name" value="NOSIC"/>
    <property type="match status" value="1"/>
</dbReference>
<evidence type="ECO:0000256" key="1">
    <source>
        <dbReference type="ARBA" id="ARBA00004604"/>
    </source>
</evidence>
<dbReference type="SUPFAM" id="SSF89124">
    <property type="entry name" value="Nop domain"/>
    <property type="match status" value="1"/>
</dbReference>
<dbReference type="GO" id="GO:0032040">
    <property type="term" value="C:small-subunit processome"/>
    <property type="evidence" value="ECO:0007669"/>
    <property type="project" value="InterPro"/>
</dbReference>
<accession>A0A183J9T2</accession>
<evidence type="ECO:0000259" key="5">
    <source>
        <dbReference type="PROSITE" id="PS51358"/>
    </source>
</evidence>
<dbReference type="GO" id="GO:0042254">
    <property type="term" value="P:ribosome biogenesis"/>
    <property type="evidence" value="ECO:0007669"/>
    <property type="project" value="UniProtKB-KW"/>
</dbReference>
<sequence length="190" mass="21488">MRCIRSQLESLITDIPRSEMAAMALGLAHSLSRYKLKFSPEKVDTMIVQAIALLDDLDKEMNNYVMRLREWYGWHFPELGRIVTDHVMFAKIVQRVGMRTNIADSDFSDILTPELEQEVKAAAETSMGTEISDGDVQGMNHLCSQILMLQKYRLHLNEYLGNRMLALAPNLTVLMGEMVGARLIARAGKS</sequence>